<evidence type="ECO:0000259" key="8">
    <source>
        <dbReference type="Pfam" id="PF02687"/>
    </source>
</evidence>
<dbReference type="PANTHER" id="PTHR30572">
    <property type="entry name" value="MEMBRANE COMPONENT OF TRANSPORTER-RELATED"/>
    <property type="match status" value="1"/>
</dbReference>
<feature type="transmembrane region" description="Helical" evidence="7">
    <location>
        <begin position="796"/>
        <end position="816"/>
    </location>
</feature>
<evidence type="ECO:0000256" key="1">
    <source>
        <dbReference type="ARBA" id="ARBA00004651"/>
    </source>
</evidence>
<keyword evidence="2" id="KW-1003">Cell membrane</keyword>
<comment type="subcellular location">
    <subcellularLocation>
        <location evidence="1">Cell membrane</location>
        <topology evidence="1">Multi-pass membrane protein</topology>
    </subcellularLocation>
</comment>
<dbReference type="InterPro" id="IPR050250">
    <property type="entry name" value="Macrolide_Exporter_MacB"/>
</dbReference>
<dbReference type="Pfam" id="PF02687">
    <property type="entry name" value="FtsX"/>
    <property type="match status" value="2"/>
</dbReference>
<feature type="transmembrane region" description="Helical" evidence="7">
    <location>
        <begin position="296"/>
        <end position="323"/>
    </location>
</feature>
<protein>
    <submittedName>
        <fullName evidence="9">FtsX-like permease family protein</fullName>
    </submittedName>
</protein>
<feature type="transmembrane region" description="Helical" evidence="7">
    <location>
        <begin position="247"/>
        <end position="273"/>
    </location>
</feature>
<comment type="caution">
    <text evidence="9">The sequence shown here is derived from an EMBL/GenBank/DDBJ whole genome shotgun (WGS) entry which is preliminary data.</text>
</comment>
<evidence type="ECO:0000256" key="2">
    <source>
        <dbReference type="ARBA" id="ARBA00022475"/>
    </source>
</evidence>
<feature type="transmembrane region" description="Helical" evidence="7">
    <location>
        <begin position="343"/>
        <end position="370"/>
    </location>
</feature>
<evidence type="ECO:0000256" key="4">
    <source>
        <dbReference type="ARBA" id="ARBA00022989"/>
    </source>
</evidence>
<feature type="transmembrane region" description="Helical" evidence="7">
    <location>
        <begin position="705"/>
        <end position="727"/>
    </location>
</feature>
<dbReference type="Proteomes" id="UP001611415">
    <property type="component" value="Unassembled WGS sequence"/>
</dbReference>
<evidence type="ECO:0000313" key="10">
    <source>
        <dbReference type="Proteomes" id="UP001611415"/>
    </source>
</evidence>
<keyword evidence="4 7" id="KW-1133">Transmembrane helix</keyword>
<feature type="transmembrane region" description="Helical" evidence="7">
    <location>
        <begin position="21"/>
        <end position="44"/>
    </location>
</feature>
<feature type="transmembrane region" description="Helical" evidence="7">
    <location>
        <begin position="419"/>
        <end position="452"/>
    </location>
</feature>
<evidence type="ECO:0000256" key="5">
    <source>
        <dbReference type="ARBA" id="ARBA00023136"/>
    </source>
</evidence>
<sequence>MTALIDRWRLFALRESVKHRGRTIASVTVMAVSAAFLVSVFGIFGSLTGSVDRLVGGIAGSAALEVTGVTDSGFPASIRDDIASTPGVVAAVPMVRTQVDSHSGPLLLLGADASATALDSDLQRAVEQQLAALVSTTNGVLVGTGVGATTGDIIQLGSHRVTVAGVIRDGASARLNEGHFVLTSLAIAQRVTGHAGRLDSVMIVAEPHADSEGLREAVDRAVNGRALVAEPSVRAVQTGNGVRILQYMTLMGAALAFIVAAFLIYTTMTMAIAQRRPTISMLRAVGGRRRTIVGDLLAEAAVIGLIGGMAGSVIGIGFGRIAIDTLPVALMQSVEARTVYSLPLYAIPLAVGAAVCTSVTASAVAAYQVYKVSPIEALAPVGASVADQVRLWLRVAAICVTVGGLTVSVVLVLLRLGDFFWSGFALSMFFGAGIALCFATIGGLVRAAAWVARRFGRAGELAAATLERAPRRVWATMMTVFMAVTVTITITGANNDLLNSVRSSLGAVGDVDVWVASHPPEQFPTTALPSGLAAEVATLPGVAHVTEGQLGYATLGTEKVILYGLDHGSVSPMYQDLDPQVRADVVAGHGMVLSRDLSRALGVGIGDELSIRTPRGLQRTRVLGVVSYFSALTGTAGIGLNQMSDWFDRPGATLLQVEAAPGVDEAQLLASIRQSSPSEVYVYSGAESLAGVEGAIRQGMAVANAVWVIVVLIAAIALLNTLTLSVLERRREIGVLRAMGASRRVTLGMVLAEAAGISVVGGGLGLLFGMASQFFFDSVTPDIMNIDVAYRPNSMVLVFTAAAIGLSLLGSIPPALRAARLNIIEAVSIE</sequence>
<dbReference type="InterPro" id="IPR003838">
    <property type="entry name" value="ABC3_permease_C"/>
</dbReference>
<name>A0ABW7WZB6_9NOCA</name>
<gene>
    <name evidence="9" type="ORF">ACH49W_12485</name>
</gene>
<evidence type="ECO:0000313" key="9">
    <source>
        <dbReference type="EMBL" id="MFI2474185.1"/>
    </source>
</evidence>
<feature type="transmembrane region" description="Helical" evidence="7">
    <location>
        <begin position="391"/>
        <end position="413"/>
    </location>
</feature>
<reference evidence="9 10" key="1">
    <citation type="submission" date="2024-10" db="EMBL/GenBank/DDBJ databases">
        <title>The Natural Products Discovery Center: Release of the First 8490 Sequenced Strains for Exploring Actinobacteria Biosynthetic Diversity.</title>
        <authorList>
            <person name="Kalkreuter E."/>
            <person name="Kautsar S.A."/>
            <person name="Yang D."/>
            <person name="Bader C.D."/>
            <person name="Teijaro C.N."/>
            <person name="Fluegel L."/>
            <person name="Davis C.M."/>
            <person name="Simpson J.R."/>
            <person name="Lauterbach L."/>
            <person name="Steele A.D."/>
            <person name="Gui C."/>
            <person name="Meng S."/>
            <person name="Li G."/>
            <person name="Viehrig K."/>
            <person name="Ye F."/>
            <person name="Su P."/>
            <person name="Kiefer A.F."/>
            <person name="Nichols A."/>
            <person name="Cepeda A.J."/>
            <person name="Yan W."/>
            <person name="Fan B."/>
            <person name="Jiang Y."/>
            <person name="Adhikari A."/>
            <person name="Zheng C.-J."/>
            <person name="Schuster L."/>
            <person name="Cowan T.M."/>
            <person name="Smanski M.J."/>
            <person name="Chevrette M.G."/>
            <person name="De Carvalho L.P.S."/>
            <person name="Shen B."/>
        </authorList>
    </citation>
    <scope>NUCLEOTIDE SEQUENCE [LARGE SCALE GENOMIC DNA]</scope>
    <source>
        <strain evidence="9 10">NPDC019275</strain>
    </source>
</reference>
<comment type="similarity">
    <text evidence="6">Belongs to the ABC-4 integral membrane protein family.</text>
</comment>
<dbReference type="EMBL" id="JBIRYO010000006">
    <property type="protein sequence ID" value="MFI2474185.1"/>
    <property type="molecule type" value="Genomic_DNA"/>
</dbReference>
<keyword evidence="10" id="KW-1185">Reference proteome</keyword>
<feature type="domain" description="ABC3 transporter permease C-terminal" evidence="8">
    <location>
        <begin position="706"/>
        <end position="823"/>
    </location>
</feature>
<keyword evidence="3 7" id="KW-0812">Transmembrane</keyword>
<evidence type="ECO:0000256" key="6">
    <source>
        <dbReference type="ARBA" id="ARBA00038076"/>
    </source>
</evidence>
<keyword evidence="5 7" id="KW-0472">Membrane</keyword>
<organism evidence="9 10">
    <name type="scientific">Nocardia xishanensis</name>
    <dbReference type="NCBI Taxonomy" id="238964"/>
    <lineage>
        <taxon>Bacteria</taxon>
        <taxon>Bacillati</taxon>
        <taxon>Actinomycetota</taxon>
        <taxon>Actinomycetes</taxon>
        <taxon>Mycobacteriales</taxon>
        <taxon>Nocardiaceae</taxon>
        <taxon>Nocardia</taxon>
    </lineage>
</organism>
<dbReference type="RefSeq" id="WP_357401168.1">
    <property type="nucleotide sequence ID" value="NZ_JBEYCD010000002.1"/>
</dbReference>
<evidence type="ECO:0000256" key="7">
    <source>
        <dbReference type="SAM" id="Phobius"/>
    </source>
</evidence>
<dbReference type="PANTHER" id="PTHR30572:SF4">
    <property type="entry name" value="ABC TRANSPORTER PERMEASE YTRF"/>
    <property type="match status" value="1"/>
</dbReference>
<evidence type="ECO:0000256" key="3">
    <source>
        <dbReference type="ARBA" id="ARBA00022692"/>
    </source>
</evidence>
<proteinExistence type="inferred from homology"/>
<accession>A0ABW7WZB6</accession>
<feature type="domain" description="ABC3 transporter permease C-terminal" evidence="8">
    <location>
        <begin position="252"/>
        <end position="374"/>
    </location>
</feature>
<feature type="transmembrane region" description="Helical" evidence="7">
    <location>
        <begin position="747"/>
        <end position="776"/>
    </location>
</feature>